<reference evidence="1 2" key="1">
    <citation type="submission" date="2013-09" db="EMBL/GenBank/DDBJ databases">
        <title>High correlation between genotypes and phenotypes of environmental bacteria Comamonas testosteroni strains.</title>
        <authorList>
            <person name="Liu L."/>
            <person name="Zhu W."/>
            <person name="Xia X."/>
            <person name="Xu B."/>
            <person name="Luo M."/>
            <person name="Wang G."/>
        </authorList>
    </citation>
    <scope>NUCLEOTIDE SEQUENCE [LARGE SCALE GENOMIC DNA]</scope>
    <source>
        <strain evidence="1 2">JL14</strain>
    </source>
</reference>
<dbReference type="EMBL" id="AWTN01000002">
    <property type="protein sequence ID" value="KGH00396.1"/>
    <property type="molecule type" value="Genomic_DNA"/>
</dbReference>
<organism evidence="1 2">
    <name type="scientific">Comamonas thiooxydans</name>
    <dbReference type="NCBI Taxonomy" id="363952"/>
    <lineage>
        <taxon>Bacteria</taxon>
        <taxon>Pseudomonadati</taxon>
        <taxon>Pseudomonadota</taxon>
        <taxon>Betaproteobacteria</taxon>
        <taxon>Burkholderiales</taxon>
        <taxon>Comamonadaceae</taxon>
        <taxon>Comamonas</taxon>
    </lineage>
</organism>
<dbReference type="Proteomes" id="UP000029567">
    <property type="component" value="Unassembled WGS sequence"/>
</dbReference>
<dbReference type="Pfam" id="PF11363">
    <property type="entry name" value="DUF3164"/>
    <property type="match status" value="1"/>
</dbReference>
<evidence type="ECO:0000313" key="1">
    <source>
        <dbReference type="EMBL" id="KGH00396.1"/>
    </source>
</evidence>
<proteinExistence type="predicted"/>
<accession>A0A0E3BRG4</accession>
<dbReference type="InterPro" id="IPR021505">
    <property type="entry name" value="Phage_B3_Orf6"/>
</dbReference>
<dbReference type="RefSeq" id="WP_052088077.1">
    <property type="nucleotide sequence ID" value="NZ_AWTN01000002.1"/>
</dbReference>
<comment type="caution">
    <text evidence="1">The sequence shown here is derived from an EMBL/GenBank/DDBJ whole genome shotgun (WGS) entry which is preliminary data.</text>
</comment>
<protein>
    <submittedName>
        <fullName evidence="1">Uncharacterized protein</fullName>
    </submittedName>
</protein>
<evidence type="ECO:0000313" key="2">
    <source>
        <dbReference type="Proteomes" id="UP000029567"/>
    </source>
</evidence>
<sequence length="100" mass="11096">MLDHIKARGTQNLDQLRPVTGELIRLHQELTEFKKDTLGEVADLVKIAGERYDVTLGGKKGNVSISSYDGKHKVQRSVAEPAISCVPYARHILSAKAWVK</sequence>
<gene>
    <name evidence="1" type="ORF">P245_03035</name>
</gene>
<dbReference type="AlphaFoldDB" id="A0A0E3BRG4"/>
<name>A0A0E3BRG4_9BURK</name>